<dbReference type="EMBL" id="CP107246">
    <property type="protein sequence ID" value="WIM05930.1"/>
    <property type="molecule type" value="Genomic_DNA"/>
</dbReference>
<gene>
    <name evidence="1" type="ORF">OHM77_01150</name>
</gene>
<dbReference type="KEGG" id="npv:OHM77_01150"/>
<accession>A0AA49FLT8</accession>
<organism evidence="1">
    <name type="scientific">Candidatus Nitricoxidivorans perseverans</name>
    <dbReference type="NCBI Taxonomy" id="2975601"/>
    <lineage>
        <taxon>Bacteria</taxon>
        <taxon>Pseudomonadati</taxon>
        <taxon>Pseudomonadota</taxon>
        <taxon>Betaproteobacteria</taxon>
        <taxon>Nitrosomonadales</taxon>
        <taxon>Sterolibacteriaceae</taxon>
        <taxon>Candidatus Nitricoxidivorans</taxon>
    </lineage>
</organism>
<name>A0AA49FLT8_9PROT</name>
<dbReference type="Proteomes" id="UP001234916">
    <property type="component" value="Chromosome"/>
</dbReference>
<protein>
    <submittedName>
        <fullName evidence="1">Uncharacterized protein</fullName>
    </submittedName>
</protein>
<reference evidence="1" key="1">
    <citation type="journal article" date="2023" name="Nat. Microbiol.">
        <title>Enrichment and characterization of a nitric oxide-reducing microbial community in a continuous bioreactor.</title>
        <authorList>
            <person name="Garrido-Amador P."/>
            <person name="Stortenbeker N."/>
            <person name="Wessels H.J.C.T."/>
            <person name="Speth D.R."/>
            <person name="Garcia-Heredia I."/>
            <person name="Kartal B."/>
        </authorList>
    </citation>
    <scope>NUCLEOTIDE SEQUENCE</scope>
    <source>
        <strain evidence="1">MAG1</strain>
    </source>
</reference>
<evidence type="ECO:0000313" key="1">
    <source>
        <dbReference type="EMBL" id="WIM05930.1"/>
    </source>
</evidence>
<sequence>MNVDSIVDVGEFLDKKGLLSPTLEVLQATEKSYRALLFQPSGPFVGNATRIGPADLDFADQQASALLEMATKQGHHLVVTPEYYLPIKTLLECVQGDKFPAADAIWVLGCESMTPAQLAEFKAKAESTGKCRVFHETDDAAPVQGIYYDPVAYCFLSKEKETGEERRIVLIQFKTISSKDDQYFENSVLRTGKLIYQFHGPKKRLSLASIICSDAFNITGDSDVLLQLTEDATLLHIQLNPKPRNVEYLRYRVDTFRRHGRTSNCDIVCLNWAENIIFLEQEGGKEHEWKNEAGSAWYLPHDRASSDDALVEQNERNGLYYSWHRRNRHVLHFHNAPAVFEFSVPKVEHTGPQLLAVSTGPKLEGRYVWDDAGGWVASAACADTGLAQLFACDAKVATAFNAMSKDDSRLRIERAVAISCGLTSGADNWYAVGNLASLSMSDDEVTKRLTVRLERNEYSDTARHDQLQKVAILHEILATKQLPIQIRDLSGGGASVYWTKKSPHTNVVKDGVEPAHVAFLGFQPETRRIEDVCDAAYGLLHRENEPGRRHRVAVCFWTTDGPLFPKIKQLTHIADDGKSPTSIARA</sequence>
<proteinExistence type="predicted"/>
<dbReference type="AlphaFoldDB" id="A0AA49FLT8"/>